<keyword evidence="3" id="KW-1185">Reference proteome</keyword>
<organism evidence="2 3">
    <name type="scientific">Teratosphaeria destructans</name>
    <dbReference type="NCBI Taxonomy" id="418781"/>
    <lineage>
        <taxon>Eukaryota</taxon>
        <taxon>Fungi</taxon>
        <taxon>Dikarya</taxon>
        <taxon>Ascomycota</taxon>
        <taxon>Pezizomycotina</taxon>
        <taxon>Dothideomycetes</taxon>
        <taxon>Dothideomycetidae</taxon>
        <taxon>Mycosphaerellales</taxon>
        <taxon>Teratosphaeriaceae</taxon>
        <taxon>Teratosphaeria</taxon>
    </lineage>
</organism>
<keyword evidence="1" id="KW-0472">Membrane</keyword>
<accession>A0A9W7SZS3</accession>
<evidence type="ECO:0000313" key="3">
    <source>
        <dbReference type="Proteomes" id="UP001138500"/>
    </source>
</evidence>
<reference evidence="2 3" key="1">
    <citation type="journal article" date="2018" name="IMA Fungus">
        <title>IMA Genome-F 10: Nine draft genome sequences of Claviceps purpurea s.lat., including C. arundinis, C. humidiphila, and C. cf. spartinae, pseudomolecules for the pitch canker pathogen Fusarium circinatum, draft genome of Davidsoniella eucalypti, Grosmannia galeiformis, Quambalaria eucalypti, and Teratosphaeria destructans.</title>
        <authorList>
            <person name="Wingfield B.D."/>
            <person name="Liu M."/>
            <person name="Nguyen H.D."/>
            <person name="Lane F.A."/>
            <person name="Morgan S.W."/>
            <person name="De Vos L."/>
            <person name="Wilken P.M."/>
            <person name="Duong T.A."/>
            <person name="Aylward J."/>
            <person name="Coetzee M.P."/>
            <person name="Dadej K."/>
            <person name="De Beer Z.W."/>
            <person name="Findlay W."/>
            <person name="Havenga M."/>
            <person name="Kolarik M."/>
            <person name="Menzies J.G."/>
            <person name="Naidoo K."/>
            <person name="Pochopski O."/>
            <person name="Shoukouhi P."/>
            <person name="Santana Q.C."/>
            <person name="Seifert K.A."/>
            <person name="Soal N."/>
            <person name="Steenkamp E.T."/>
            <person name="Tatham C.T."/>
            <person name="van der Nest M.A."/>
            <person name="Wingfield M.J."/>
        </authorList>
    </citation>
    <scope>NUCLEOTIDE SEQUENCE [LARGE SCALE GENOMIC DNA]</scope>
    <source>
        <strain evidence="2">CMW44962</strain>
    </source>
</reference>
<keyword evidence="1" id="KW-1133">Transmembrane helix</keyword>
<proteinExistence type="predicted"/>
<name>A0A9W7SZS3_9PEZI</name>
<evidence type="ECO:0000256" key="1">
    <source>
        <dbReference type="SAM" id="Phobius"/>
    </source>
</evidence>
<dbReference type="Proteomes" id="UP001138500">
    <property type="component" value="Unassembled WGS sequence"/>
</dbReference>
<protein>
    <submittedName>
        <fullName evidence="2">Uncharacterized protein</fullName>
    </submittedName>
</protein>
<gene>
    <name evidence="2" type="ORF">Tdes44962_MAKER07224</name>
</gene>
<comment type="caution">
    <text evidence="2">The sequence shown here is derived from an EMBL/GenBank/DDBJ whole genome shotgun (WGS) entry which is preliminary data.</text>
</comment>
<keyword evidence="1" id="KW-0812">Transmembrane</keyword>
<dbReference type="EMBL" id="RIBY02000269">
    <property type="protein sequence ID" value="KAH9844636.1"/>
    <property type="molecule type" value="Genomic_DNA"/>
</dbReference>
<dbReference type="AlphaFoldDB" id="A0A9W7SZS3"/>
<reference evidence="2 3" key="2">
    <citation type="journal article" date="2021" name="Curr. Genet.">
        <title>Genetic response to nitrogen starvation in the aggressive Eucalyptus foliar pathogen Teratosphaeria destructans.</title>
        <authorList>
            <person name="Havenga M."/>
            <person name="Wingfield B.D."/>
            <person name="Wingfield M.J."/>
            <person name="Dreyer L.L."/>
            <person name="Roets F."/>
            <person name="Aylward J."/>
        </authorList>
    </citation>
    <scope>NUCLEOTIDE SEQUENCE [LARGE SCALE GENOMIC DNA]</scope>
    <source>
        <strain evidence="2">CMW44962</strain>
    </source>
</reference>
<sequence>MSIIRTILLVAIAIAVYIICLTLYLKLQRAHRPPVLQPYPDPPPDYEELYGFNAAVLQCLEEGRERDRARMHDSSEGYFQFSKFVAALSRS</sequence>
<feature type="transmembrane region" description="Helical" evidence="1">
    <location>
        <begin position="6"/>
        <end position="25"/>
    </location>
</feature>
<evidence type="ECO:0000313" key="2">
    <source>
        <dbReference type="EMBL" id="KAH9844636.1"/>
    </source>
</evidence>